<dbReference type="Gene3D" id="3.40.50.720">
    <property type="entry name" value="NAD(P)-binding Rossmann-like Domain"/>
    <property type="match status" value="1"/>
</dbReference>
<name>A0ABP5NIA4_9ACTN</name>
<proteinExistence type="inferred from homology"/>
<feature type="domain" description="Ketoreductase" evidence="2">
    <location>
        <begin position="6"/>
        <end position="187"/>
    </location>
</feature>
<dbReference type="Pfam" id="PF13561">
    <property type="entry name" value="adh_short_C2"/>
    <property type="match status" value="1"/>
</dbReference>
<evidence type="ECO:0000259" key="2">
    <source>
        <dbReference type="SMART" id="SM00822"/>
    </source>
</evidence>
<dbReference type="InterPro" id="IPR057326">
    <property type="entry name" value="KR_dom"/>
</dbReference>
<comment type="caution">
    <text evidence="3">The sequence shown here is derived from an EMBL/GenBank/DDBJ whole genome shotgun (WGS) entry which is preliminary data.</text>
</comment>
<dbReference type="PROSITE" id="PS00061">
    <property type="entry name" value="ADH_SHORT"/>
    <property type="match status" value="1"/>
</dbReference>
<dbReference type="PRINTS" id="PR00081">
    <property type="entry name" value="GDHRDH"/>
</dbReference>
<keyword evidence="4" id="KW-1185">Reference proteome</keyword>
<protein>
    <submittedName>
        <fullName evidence="3">3-oxoacyl-[acyl-carrier-protein] reductase</fullName>
    </submittedName>
</protein>
<dbReference type="InterPro" id="IPR002347">
    <property type="entry name" value="SDR_fam"/>
</dbReference>
<dbReference type="InterPro" id="IPR020904">
    <property type="entry name" value="Sc_DH/Rdtase_CS"/>
</dbReference>
<dbReference type="CDD" id="cd05233">
    <property type="entry name" value="SDR_c"/>
    <property type="match status" value="1"/>
</dbReference>
<accession>A0ABP5NIA4</accession>
<evidence type="ECO:0000313" key="4">
    <source>
        <dbReference type="Proteomes" id="UP001501391"/>
    </source>
</evidence>
<dbReference type="PRINTS" id="PR00080">
    <property type="entry name" value="SDRFAMILY"/>
</dbReference>
<dbReference type="InterPro" id="IPR036291">
    <property type="entry name" value="NAD(P)-bd_dom_sf"/>
</dbReference>
<dbReference type="RefSeq" id="WP_059247961.1">
    <property type="nucleotide sequence ID" value="NZ_BAAAOQ010000015.1"/>
</dbReference>
<dbReference type="EMBL" id="BAAAOQ010000015">
    <property type="protein sequence ID" value="GAA2199350.1"/>
    <property type="molecule type" value="Genomic_DNA"/>
</dbReference>
<dbReference type="PANTHER" id="PTHR42760:SF40">
    <property type="entry name" value="3-OXOACYL-[ACYL-CARRIER-PROTEIN] REDUCTASE, CHLOROPLASTIC"/>
    <property type="match status" value="1"/>
</dbReference>
<reference evidence="4" key="1">
    <citation type="journal article" date="2019" name="Int. J. Syst. Evol. Microbiol.">
        <title>The Global Catalogue of Microorganisms (GCM) 10K type strain sequencing project: providing services to taxonomists for standard genome sequencing and annotation.</title>
        <authorList>
            <consortium name="The Broad Institute Genomics Platform"/>
            <consortium name="The Broad Institute Genome Sequencing Center for Infectious Disease"/>
            <person name="Wu L."/>
            <person name="Ma J."/>
        </authorList>
    </citation>
    <scope>NUCLEOTIDE SEQUENCE [LARGE SCALE GENOMIC DNA]</scope>
    <source>
        <strain evidence="4">JCM 14924</strain>
    </source>
</reference>
<evidence type="ECO:0000256" key="1">
    <source>
        <dbReference type="ARBA" id="ARBA00006484"/>
    </source>
</evidence>
<evidence type="ECO:0000313" key="3">
    <source>
        <dbReference type="EMBL" id="GAA2199350.1"/>
    </source>
</evidence>
<sequence>MRLAGRVAVITGGTKGLGLAIATAFLTEGARVVCAARHPHDIGKLEAEAPGRVLYRPTDVADERSVQDLMNAAAEHFGALDVLVSNAGTSRDGKIVRLGLAEWQETVATNLTGTFLCVREAARHMTERGAGRIVTVSSSLAGRVALGASAYSATKAAVEMFTRTAAAELGPKGINVNCLSPGYVDEGMGKRFSADPAVWDAHKSRLSLGRMGRAEEIADAAVYLAGPESTYVNGHVLEVNGGLA</sequence>
<dbReference type="Proteomes" id="UP001501391">
    <property type="component" value="Unassembled WGS sequence"/>
</dbReference>
<gene>
    <name evidence="3" type="primary">fabG_1</name>
    <name evidence="3" type="ORF">GCM10009787_45920</name>
</gene>
<comment type="similarity">
    <text evidence="1">Belongs to the short-chain dehydrogenases/reductases (SDR) family.</text>
</comment>
<organism evidence="3 4">
    <name type="scientific">Streptomyces bangladeshensis</name>
    <dbReference type="NCBI Taxonomy" id="295352"/>
    <lineage>
        <taxon>Bacteria</taxon>
        <taxon>Bacillati</taxon>
        <taxon>Actinomycetota</taxon>
        <taxon>Actinomycetes</taxon>
        <taxon>Kitasatosporales</taxon>
        <taxon>Streptomycetaceae</taxon>
        <taxon>Streptomyces</taxon>
    </lineage>
</organism>
<dbReference type="SUPFAM" id="SSF51735">
    <property type="entry name" value="NAD(P)-binding Rossmann-fold domains"/>
    <property type="match status" value="1"/>
</dbReference>
<dbReference type="SMART" id="SM00822">
    <property type="entry name" value="PKS_KR"/>
    <property type="match status" value="1"/>
</dbReference>
<dbReference type="PANTHER" id="PTHR42760">
    <property type="entry name" value="SHORT-CHAIN DEHYDROGENASES/REDUCTASES FAMILY MEMBER"/>
    <property type="match status" value="1"/>
</dbReference>